<dbReference type="EMBL" id="LKCW01000269">
    <property type="protein sequence ID" value="KPM35177.1"/>
    <property type="molecule type" value="Genomic_DNA"/>
</dbReference>
<protein>
    <submittedName>
        <fullName evidence="2">Uncharacterized protein</fullName>
    </submittedName>
</protein>
<feature type="compositionally biased region" description="Basic and acidic residues" evidence="1">
    <location>
        <begin position="63"/>
        <end position="80"/>
    </location>
</feature>
<feature type="compositionally biased region" description="Polar residues" evidence="1">
    <location>
        <begin position="176"/>
        <end position="193"/>
    </location>
</feature>
<feature type="compositionally biased region" description="Basic and acidic residues" evidence="1">
    <location>
        <begin position="468"/>
        <end position="483"/>
    </location>
</feature>
<dbReference type="Proteomes" id="UP000050424">
    <property type="component" value="Unassembled WGS sequence"/>
</dbReference>
<reference evidence="2 3" key="1">
    <citation type="submission" date="2015-09" db="EMBL/GenBank/DDBJ databases">
        <title>Draft genome of a European isolate of the apple canker pathogen Neonectria ditissima.</title>
        <authorList>
            <person name="Gomez-Cortecero A."/>
            <person name="Harrison R.J."/>
            <person name="Armitage A.D."/>
        </authorList>
    </citation>
    <scope>NUCLEOTIDE SEQUENCE [LARGE SCALE GENOMIC DNA]</scope>
    <source>
        <strain evidence="2 3">R09/05</strain>
    </source>
</reference>
<name>A0A0P7AMK5_9HYPO</name>
<dbReference type="STRING" id="78410.A0A0P7AMK5"/>
<feature type="compositionally biased region" description="Pro residues" evidence="1">
    <location>
        <begin position="139"/>
        <end position="165"/>
    </location>
</feature>
<feature type="compositionally biased region" description="Polar residues" evidence="1">
    <location>
        <begin position="210"/>
        <end position="229"/>
    </location>
</feature>
<dbReference type="AlphaFoldDB" id="A0A0P7AMK5"/>
<feature type="compositionally biased region" description="Polar residues" evidence="1">
    <location>
        <begin position="547"/>
        <end position="578"/>
    </location>
</feature>
<feature type="compositionally biased region" description="Polar residues" evidence="1">
    <location>
        <begin position="116"/>
        <end position="128"/>
    </location>
</feature>
<feature type="compositionally biased region" description="Basic and acidic residues" evidence="1">
    <location>
        <begin position="416"/>
        <end position="437"/>
    </location>
</feature>
<comment type="caution">
    <text evidence="2">The sequence shown here is derived from an EMBL/GenBank/DDBJ whole genome shotgun (WGS) entry which is preliminary data.</text>
</comment>
<feature type="compositionally biased region" description="Basic and acidic residues" evidence="1">
    <location>
        <begin position="528"/>
        <end position="539"/>
    </location>
</feature>
<evidence type="ECO:0000313" key="3">
    <source>
        <dbReference type="Proteomes" id="UP000050424"/>
    </source>
</evidence>
<feature type="region of interest" description="Disordered" evidence="1">
    <location>
        <begin position="325"/>
        <end position="369"/>
    </location>
</feature>
<feature type="region of interest" description="Disordered" evidence="1">
    <location>
        <begin position="1019"/>
        <end position="1043"/>
    </location>
</feature>
<evidence type="ECO:0000256" key="1">
    <source>
        <dbReference type="SAM" id="MobiDB-lite"/>
    </source>
</evidence>
<feature type="region of interest" description="Disordered" evidence="1">
    <location>
        <begin position="819"/>
        <end position="875"/>
    </location>
</feature>
<gene>
    <name evidence="2" type="ORF">AK830_g11396</name>
</gene>
<feature type="region of interest" description="Disordered" evidence="1">
    <location>
        <begin position="398"/>
        <end position="455"/>
    </location>
</feature>
<feature type="region of interest" description="Disordered" evidence="1">
    <location>
        <begin position="467"/>
        <end position="578"/>
    </location>
</feature>
<feature type="compositionally biased region" description="Basic and acidic residues" evidence="1">
    <location>
        <begin position="832"/>
        <end position="845"/>
    </location>
</feature>
<organism evidence="2 3">
    <name type="scientific">Neonectria ditissima</name>
    <dbReference type="NCBI Taxonomy" id="78410"/>
    <lineage>
        <taxon>Eukaryota</taxon>
        <taxon>Fungi</taxon>
        <taxon>Dikarya</taxon>
        <taxon>Ascomycota</taxon>
        <taxon>Pezizomycotina</taxon>
        <taxon>Sordariomycetes</taxon>
        <taxon>Hypocreomycetidae</taxon>
        <taxon>Hypocreales</taxon>
        <taxon>Nectriaceae</taxon>
        <taxon>Neonectria</taxon>
    </lineage>
</organism>
<feature type="compositionally biased region" description="Low complexity" evidence="1">
    <location>
        <begin position="343"/>
        <end position="367"/>
    </location>
</feature>
<feature type="compositionally biased region" description="Polar residues" evidence="1">
    <location>
        <begin position="490"/>
        <end position="502"/>
    </location>
</feature>
<keyword evidence="3" id="KW-1185">Reference proteome</keyword>
<feature type="region of interest" description="Disordered" evidence="1">
    <location>
        <begin position="1"/>
        <end position="231"/>
    </location>
</feature>
<accession>A0A0P7AMK5</accession>
<dbReference type="OrthoDB" id="3870679at2759"/>
<proteinExistence type="predicted"/>
<feature type="region of interest" description="Disordered" evidence="1">
    <location>
        <begin position="606"/>
        <end position="634"/>
    </location>
</feature>
<sequence>MLAAENAIPQPIMTVSPPDYRDRPLHAGIAGQRQFKKHKVLPRPHNERGHESMHVPRAGPKNYDLRIDTSRPIARDESSGRRAAQPSSPRTLKHQPRRIGSGPDLPPTPPRHSRKSSGNSAVLPSSPTIADPAFQTPRNAPPQPPSTPPNQRSPPTPDVTPPQPVSRPALLRPTLTDRTGSKATTTGSQSGSFKTAREEPFSSEDEDKTSGATKTSLSTVRQISNNKSTRAPKLNGLGLALAGLDPPEDSNASPIGGDFNTFDGDWSSVSEVEQEWDGNLLRMVTIKKRPEIQDAVRPISQAAIIVAEPETIMPTQATKAVRQMPLHGRPDTISSTKGVSERGATSTATSSTGTSISSDARRASAISTKSTVSTVVEAMLVDGPPQRQRTLRHVRKQVALRGPDDSSPSSTTNSLKLEKVAREPRARTRPQDGKHESYASSSTVRSVSSGKARREVWKNGGIPVIVVPDRRSSNKSRSREPSLRSHSSRRSNQTRSVSSISTPLDEPAPKEVNEVGPTFPRQSRRSRAFSESDGSERTMDFPPTVPARSSSLSAPTSRNTSRAGSQAGSRAGSLTSESMKIHNALQESLLKRPEEKSLVPVVCLPGDAATRPIPSTESDKDASQRRLSSGPPSEFLQVKSYASLKTPFSLASVETNGTAPVLSEAFAVQMYPHQNSSVLMVDHSAKPSETSIETHNEPETREIQNKPKLTLTDAAGGIPVTPPQPQFSLDDVDSPLRNPRPPPEIPIHPPAIKLIPATPSGMTPANEKMIQMGNYFETTGEKPLRRPSIVRRALSRRRRHSVDYPSTIPRAPGLLTRTFSLSHRIRTSRGSSSRDNRHSDMEREPAYPSPEDSPAEEGKLHPFWRPQYSSEDTDGCDGNCEGCRHEMDEPDEEVVYRYPAINNRPQPQRKLSSRMKRTFAILPPRDEEYYYANDSQGPERRTIRRTPSGNLRVMRHRASLDSLRRNYKHDEELHPVSDDEDRRPFWRRNSMHRRASKESHRLSLGSRLEEIQNIPRKISEKRREKRTRELRQKISGPREVRDGVGEVIRSSTFRDQHRSNGL</sequence>
<feature type="compositionally biased region" description="Basic and acidic residues" evidence="1">
    <location>
        <begin position="44"/>
        <end position="54"/>
    </location>
</feature>
<evidence type="ECO:0000313" key="2">
    <source>
        <dbReference type="EMBL" id="KPM35177.1"/>
    </source>
</evidence>
<feature type="compositionally biased region" description="Low complexity" evidence="1">
    <location>
        <begin position="438"/>
        <end position="449"/>
    </location>
</feature>